<dbReference type="EMBL" id="JANPWB010000010">
    <property type="protein sequence ID" value="KAJ1140235.1"/>
    <property type="molecule type" value="Genomic_DNA"/>
</dbReference>
<comment type="caution">
    <text evidence="3">The sequence shown here is derived from an EMBL/GenBank/DDBJ whole genome shotgun (WGS) entry which is preliminary data.</text>
</comment>
<reference evidence="3" key="1">
    <citation type="journal article" date="2022" name="bioRxiv">
        <title>Sequencing and chromosome-scale assembly of the giantPleurodeles waltlgenome.</title>
        <authorList>
            <person name="Brown T."/>
            <person name="Elewa A."/>
            <person name="Iarovenko S."/>
            <person name="Subramanian E."/>
            <person name="Araus A.J."/>
            <person name="Petzold A."/>
            <person name="Susuki M."/>
            <person name="Suzuki K.-i.T."/>
            <person name="Hayashi T."/>
            <person name="Toyoda A."/>
            <person name="Oliveira C."/>
            <person name="Osipova E."/>
            <person name="Leigh N.D."/>
            <person name="Simon A."/>
            <person name="Yun M.H."/>
        </authorList>
    </citation>
    <scope>NUCLEOTIDE SEQUENCE</scope>
    <source>
        <strain evidence="3">20211129_DDA</strain>
        <tissue evidence="3">Liver</tissue>
    </source>
</reference>
<keyword evidence="1" id="KW-0175">Coiled coil</keyword>
<feature type="compositionally biased region" description="Low complexity" evidence="2">
    <location>
        <begin position="89"/>
        <end position="106"/>
    </location>
</feature>
<organism evidence="3 4">
    <name type="scientific">Pleurodeles waltl</name>
    <name type="common">Iberian ribbed newt</name>
    <dbReference type="NCBI Taxonomy" id="8319"/>
    <lineage>
        <taxon>Eukaryota</taxon>
        <taxon>Metazoa</taxon>
        <taxon>Chordata</taxon>
        <taxon>Craniata</taxon>
        <taxon>Vertebrata</taxon>
        <taxon>Euteleostomi</taxon>
        <taxon>Amphibia</taxon>
        <taxon>Batrachia</taxon>
        <taxon>Caudata</taxon>
        <taxon>Salamandroidea</taxon>
        <taxon>Salamandridae</taxon>
        <taxon>Pleurodelinae</taxon>
        <taxon>Pleurodeles</taxon>
    </lineage>
</organism>
<dbReference type="Proteomes" id="UP001066276">
    <property type="component" value="Chromosome 6"/>
</dbReference>
<dbReference type="AlphaFoldDB" id="A0AAV7QJI1"/>
<feature type="compositionally biased region" description="Basic and acidic residues" evidence="2">
    <location>
        <begin position="157"/>
        <end position="166"/>
    </location>
</feature>
<protein>
    <submittedName>
        <fullName evidence="3">Uncharacterized protein</fullName>
    </submittedName>
</protein>
<evidence type="ECO:0000256" key="1">
    <source>
        <dbReference type="SAM" id="Coils"/>
    </source>
</evidence>
<feature type="coiled-coil region" evidence="1">
    <location>
        <begin position="217"/>
        <end position="251"/>
    </location>
</feature>
<keyword evidence="4" id="KW-1185">Reference proteome</keyword>
<feature type="compositionally biased region" description="Basic and acidic residues" evidence="2">
    <location>
        <begin position="44"/>
        <end position="70"/>
    </location>
</feature>
<name>A0AAV7QJI1_PLEWA</name>
<evidence type="ECO:0000313" key="3">
    <source>
        <dbReference type="EMBL" id="KAJ1140235.1"/>
    </source>
</evidence>
<feature type="region of interest" description="Disordered" evidence="2">
    <location>
        <begin position="1"/>
        <end position="117"/>
    </location>
</feature>
<accession>A0AAV7QJI1</accession>
<feature type="compositionally biased region" description="Polar residues" evidence="2">
    <location>
        <begin position="1"/>
        <end position="15"/>
    </location>
</feature>
<gene>
    <name evidence="3" type="ORF">NDU88_006592</name>
</gene>
<feature type="region of interest" description="Disordered" evidence="2">
    <location>
        <begin position="157"/>
        <end position="178"/>
    </location>
</feature>
<evidence type="ECO:0000256" key="2">
    <source>
        <dbReference type="SAM" id="MobiDB-lite"/>
    </source>
</evidence>
<proteinExistence type="predicted"/>
<sequence>MQPQLDKSKQATRAAQDTHDLADRPPVLRSMDGEGLKLTGGDGNGKHSEVEVGKTGRSKKLPDWSRDGGDKFNSLTEESEAISSGCNQSIAEGSTSSESESVSSAARPTVRPQRQHLRCIKSRSDSIGGAELSEQSAWALKWDYSRTGLTGLVRESKLDSLPKGDGGEDGLVPSTDATSTDAKMLQMIYDTITELQVETRAERRKARIATKQLQGTVRKVTRTCIEIKEKLNAMEKRTAANEVEMEALKEQAETHEGQPTDIMWKLEDHENRQRRNNLRFFSIEQGVEGNDIR</sequence>
<evidence type="ECO:0000313" key="4">
    <source>
        <dbReference type="Proteomes" id="UP001066276"/>
    </source>
</evidence>
<feature type="compositionally biased region" description="Polar residues" evidence="2">
    <location>
        <begin position="73"/>
        <end position="88"/>
    </location>
</feature>